<dbReference type="AlphaFoldDB" id="A0A177AT20"/>
<dbReference type="EMBL" id="LWCA01001426">
    <property type="protein sequence ID" value="OAF65146.1"/>
    <property type="molecule type" value="Genomic_DNA"/>
</dbReference>
<name>A0A177AT20_9BILA</name>
<dbReference type="OrthoDB" id="75250at2759"/>
<keyword evidence="2" id="KW-1185">Reference proteome</keyword>
<accession>A0A177AT20</accession>
<reference evidence="1 2" key="1">
    <citation type="submission" date="2016-04" db="EMBL/GenBank/DDBJ databases">
        <title>The genome of Intoshia linei affirms orthonectids as highly simplified spiralians.</title>
        <authorList>
            <person name="Mikhailov K.V."/>
            <person name="Slusarev G.S."/>
            <person name="Nikitin M.A."/>
            <person name="Logacheva M.D."/>
            <person name="Penin A."/>
            <person name="Aleoshin V."/>
            <person name="Panchin Y.V."/>
        </authorList>
    </citation>
    <scope>NUCLEOTIDE SEQUENCE [LARGE SCALE GENOMIC DNA]</scope>
    <source>
        <strain evidence="1">Intl2013</strain>
        <tissue evidence="1">Whole animal</tissue>
    </source>
</reference>
<evidence type="ECO:0000313" key="1">
    <source>
        <dbReference type="EMBL" id="OAF65146.1"/>
    </source>
</evidence>
<organism evidence="1 2">
    <name type="scientific">Intoshia linei</name>
    <dbReference type="NCBI Taxonomy" id="1819745"/>
    <lineage>
        <taxon>Eukaryota</taxon>
        <taxon>Metazoa</taxon>
        <taxon>Spiralia</taxon>
        <taxon>Lophotrochozoa</taxon>
        <taxon>Mesozoa</taxon>
        <taxon>Orthonectida</taxon>
        <taxon>Rhopaluridae</taxon>
        <taxon>Intoshia</taxon>
    </lineage>
</organism>
<protein>
    <submittedName>
        <fullName evidence="1">Uncharacterized protein</fullName>
    </submittedName>
</protein>
<sequence length="315" mass="37670">MEGFEHTEKFNIAYLNPFVLQKQMENLFDDYKFDCIIDYNFSQNHSILFWNLIWYFNKTNFPNHLPNAILRSSFIIQNFVKNYKGSTKETENDFLINIDVYLDHFNEFNQLKLYHYHKYDKIINSNIFENFFLSKKHIVFIMWHIERNVLIQPILLLMKKRLILSQNKILASSLTNFDKMYRESFKFIRQETRKNRKKFKKNVPYDYIGKFHVSDLPPTKSCSYCDDKIKDDCDKNPMCTMNSQNKCISVVCMMEKDNCVPANSCMKMDGKCMMNFNAMCKKVKFEIMCNMMDHMCMWNDNACIAKEKSKGSCGM</sequence>
<evidence type="ECO:0000313" key="2">
    <source>
        <dbReference type="Proteomes" id="UP000078046"/>
    </source>
</evidence>
<gene>
    <name evidence="1" type="ORF">A3Q56_07138</name>
</gene>
<proteinExistence type="predicted"/>
<dbReference type="Proteomes" id="UP000078046">
    <property type="component" value="Unassembled WGS sequence"/>
</dbReference>
<comment type="caution">
    <text evidence="1">The sequence shown here is derived from an EMBL/GenBank/DDBJ whole genome shotgun (WGS) entry which is preliminary data.</text>
</comment>